<feature type="region of interest" description="Disordered" evidence="7">
    <location>
        <begin position="604"/>
        <end position="623"/>
    </location>
</feature>
<dbReference type="InterPro" id="IPR017871">
    <property type="entry name" value="ABC_transporter-like_CS"/>
</dbReference>
<dbReference type="Pfam" id="PF00664">
    <property type="entry name" value="ABC_membrane"/>
    <property type="match status" value="1"/>
</dbReference>
<dbReference type="SMART" id="SM00382">
    <property type="entry name" value="AAA"/>
    <property type="match status" value="2"/>
</dbReference>
<dbReference type="PROSITE" id="PS50929">
    <property type="entry name" value="ABC_TM1F"/>
    <property type="match status" value="2"/>
</dbReference>
<feature type="transmembrane region" description="Helical" evidence="8">
    <location>
        <begin position="868"/>
        <end position="889"/>
    </location>
</feature>
<feature type="transmembrane region" description="Helical" evidence="8">
    <location>
        <begin position="759"/>
        <end position="780"/>
    </location>
</feature>
<feature type="transmembrane region" description="Helical" evidence="8">
    <location>
        <begin position="259"/>
        <end position="288"/>
    </location>
</feature>
<proteinExistence type="predicted"/>
<dbReference type="Gene3D" id="3.40.50.300">
    <property type="entry name" value="P-loop containing nucleotide triphosphate hydrolases"/>
    <property type="match status" value="2"/>
</dbReference>
<evidence type="ECO:0000259" key="10">
    <source>
        <dbReference type="PROSITE" id="PS50929"/>
    </source>
</evidence>
<feature type="transmembrane region" description="Helical" evidence="8">
    <location>
        <begin position="177"/>
        <end position="197"/>
    </location>
</feature>
<dbReference type="GO" id="GO:0140359">
    <property type="term" value="F:ABC-type transporter activity"/>
    <property type="evidence" value="ECO:0007669"/>
    <property type="project" value="InterPro"/>
</dbReference>
<dbReference type="GO" id="GO:0045454">
    <property type="term" value="P:cell redox homeostasis"/>
    <property type="evidence" value="ECO:0007669"/>
    <property type="project" value="InterPro"/>
</dbReference>
<sequence>MTVSAHVRQSARAATAGTAAEAPSGARSPLRLALDSPSGRFGLWASSAVAALQAAGLVLVADAIARGIVRAMEGGALREPIVIGIVGVLCQAIAAWAGKAAGAMSSAGAKTGLRRRFISRVFGGTGRDVQGTDGALALLATRSLDEVDDYFTAVVPALTASAVVPLVVGARILWADWVSALIVVLTLPLVPLFMILIGQYTAERVEDATKSLDRLSGHLVELARGVPVLVGLGRLPAQAAALRDVSTTYRDTTMTTLRVAFLSALALELIATLSVAVVAVFVGVRLVYGHMGLEEGLLALVLAPECYLPLRRLGAAFHSTENGLAAYDRMRSIIDRPVAPSLTTTAKSSIAVSDLTVRYEGRPVPVLDRVSADLGARGLTVLTGTSGAGKSTLLSALAGLLRSEEGIEASGDVRVPDRVAFAAQRPVTFARTVGEEIALRLPDDLRTAADELPARRAALAACLRFACLPVDTEMPCTALSPGQQRRLSLARVRASVMAGAGVVLLDEPTAHLDGAIAAQVRAQIADLAAAVPVIAATHDAALAARADRQAHVAAGRVSVDQVDVEQVATARASLPLPSDRAALRPAAPAVTTVPAVTDVAVGPDVEGRPHEHAPLTAADAPTPPSSGRLFTRLVRAVNPFTPKFLFAVLFGVLSTAAGAALTGVSAWLIVRASAQPPIMYLLVAIVGVRFFGLSRAVFAYAQRLWLHDAVLDALTLLRVRLWNRFAHRGTADRRIARGGGALRSLIADVDDIRDMVPRVVLPPLVAVLVSAAAIHVLFAIDPVAGAVGLIGLGVALGPASWAALVADGRASAVRVDARAAVLSGVVGLLSARDDLIPDGAWRVPAAAFVEQDGRAAASERRALRATGAGEAVVIAACTSAALAILALLGPTVAGGGLSPEMLAVAVLLPLGLTDALLDSLAAVQRWPALRTVLSGIDDLDDHQSPGTADSAASANAPQSIRTLAVEDLELRWPDTVEPVLSGLTADFPIPGATVVTGPSGSGKTTLVSALLRFLEPSGGRVIVNGESAEGLGPADVAGCIAWCPQEAHVFDSTLRGNLLIARSRDEAPGDEELTDALTRAGLGTLVSEVGLDARVGASGSRLSGGQRQRLAVARTLLVGADVVVLDEPTAHLDPPTAHTLLNDLDEVLADVGMILVSHDESAAADREGRIRLLSPSRDRRT</sequence>
<reference evidence="12" key="1">
    <citation type="submission" date="2017-03" db="EMBL/GenBank/DDBJ databases">
        <authorList>
            <person name="Monnet C."/>
        </authorList>
    </citation>
    <scope>NUCLEOTIDE SEQUENCE [LARGE SCALE GENOMIC DNA]</scope>
    <source>
        <strain evidence="12">SJ5-8</strain>
    </source>
</reference>
<dbReference type="GO" id="GO:0005886">
    <property type="term" value="C:plasma membrane"/>
    <property type="evidence" value="ECO:0007669"/>
    <property type="project" value="UniProtKB-SubCell"/>
</dbReference>
<dbReference type="InterPro" id="IPR011527">
    <property type="entry name" value="ABC1_TM_dom"/>
</dbReference>
<feature type="domain" description="ABC transporter" evidence="9">
    <location>
        <begin position="963"/>
        <end position="1181"/>
    </location>
</feature>
<organism evidence="11 12">
    <name type="scientific">Brevibacterium jeotgali</name>
    <dbReference type="NCBI Taxonomy" id="1262550"/>
    <lineage>
        <taxon>Bacteria</taxon>
        <taxon>Bacillati</taxon>
        <taxon>Actinomycetota</taxon>
        <taxon>Actinomycetes</taxon>
        <taxon>Micrococcales</taxon>
        <taxon>Brevibacteriaceae</taxon>
        <taxon>Brevibacterium</taxon>
    </lineage>
</organism>
<dbReference type="Pfam" id="PF00005">
    <property type="entry name" value="ABC_tran"/>
    <property type="match status" value="2"/>
</dbReference>
<evidence type="ECO:0000259" key="9">
    <source>
        <dbReference type="PROSITE" id="PS50893"/>
    </source>
</evidence>
<keyword evidence="5 8" id="KW-1133">Transmembrane helix</keyword>
<evidence type="ECO:0000313" key="12">
    <source>
        <dbReference type="Proteomes" id="UP000234462"/>
    </source>
</evidence>
<name>A0A2H1L6Q6_9MICO</name>
<evidence type="ECO:0000313" key="11">
    <source>
        <dbReference type="EMBL" id="SMY12587.1"/>
    </source>
</evidence>
<dbReference type="InterPro" id="IPR027417">
    <property type="entry name" value="P-loop_NTPase"/>
</dbReference>
<dbReference type="InterPro" id="IPR003439">
    <property type="entry name" value="ABC_transporter-like_ATP-bd"/>
</dbReference>
<feature type="transmembrane region" description="Helical" evidence="8">
    <location>
        <begin position="644"/>
        <end position="672"/>
    </location>
</feature>
<keyword evidence="2 8" id="KW-0812">Transmembrane</keyword>
<evidence type="ECO:0000256" key="4">
    <source>
        <dbReference type="ARBA" id="ARBA00022840"/>
    </source>
</evidence>
<protein>
    <submittedName>
        <fullName evidence="11">ATP-binding cassette, subfamily C, CydCD</fullName>
    </submittedName>
</protein>
<accession>A0A2H1L6Q6</accession>
<comment type="subcellular location">
    <subcellularLocation>
        <location evidence="1">Cell membrane</location>
        <topology evidence="1">Multi-pass membrane protein</topology>
    </subcellularLocation>
</comment>
<dbReference type="CDD" id="cd18584">
    <property type="entry name" value="ABC_6TM_AarD_CydD"/>
    <property type="match status" value="1"/>
</dbReference>
<dbReference type="InterPro" id="IPR003593">
    <property type="entry name" value="AAA+_ATPase"/>
</dbReference>
<evidence type="ECO:0000256" key="6">
    <source>
        <dbReference type="ARBA" id="ARBA00023136"/>
    </source>
</evidence>
<feature type="transmembrane region" description="Helical" evidence="8">
    <location>
        <begin position="41"/>
        <end position="65"/>
    </location>
</feature>
<keyword evidence="12" id="KW-1185">Reference proteome</keyword>
<dbReference type="InterPro" id="IPR014223">
    <property type="entry name" value="ABC_CydC/D"/>
</dbReference>
<feature type="transmembrane region" description="Helical" evidence="8">
    <location>
        <begin position="786"/>
        <end position="806"/>
    </location>
</feature>
<gene>
    <name evidence="11" type="ORF">BJEO58_02185</name>
</gene>
<feature type="domain" description="ABC transmembrane type-1" evidence="10">
    <location>
        <begin position="645"/>
        <end position="928"/>
    </location>
</feature>
<keyword evidence="4 11" id="KW-0067">ATP-binding</keyword>
<dbReference type="InterPro" id="IPR039421">
    <property type="entry name" value="Type_1_exporter"/>
</dbReference>
<feature type="region of interest" description="Disordered" evidence="7">
    <location>
        <begin position="1"/>
        <end position="22"/>
    </location>
</feature>
<dbReference type="AlphaFoldDB" id="A0A2H1L6Q6"/>
<dbReference type="SUPFAM" id="SSF52540">
    <property type="entry name" value="P-loop containing nucleoside triphosphate hydrolases"/>
    <property type="match status" value="2"/>
</dbReference>
<dbReference type="InterPro" id="IPR036640">
    <property type="entry name" value="ABC1_TM_sf"/>
</dbReference>
<dbReference type="PANTHER" id="PTHR24221:SF654">
    <property type="entry name" value="ATP-BINDING CASSETTE SUB-FAMILY B MEMBER 6"/>
    <property type="match status" value="1"/>
</dbReference>
<dbReference type="RefSeq" id="WP_246075985.1">
    <property type="nucleotide sequence ID" value="NZ_FXZM01000010.1"/>
</dbReference>
<dbReference type="CDD" id="cd03228">
    <property type="entry name" value="ABCC_MRP_Like"/>
    <property type="match status" value="1"/>
</dbReference>
<dbReference type="GO" id="GO:0016887">
    <property type="term" value="F:ATP hydrolysis activity"/>
    <property type="evidence" value="ECO:0007669"/>
    <property type="project" value="InterPro"/>
</dbReference>
<feature type="domain" description="ABC transporter" evidence="9">
    <location>
        <begin position="350"/>
        <end position="580"/>
    </location>
</feature>
<dbReference type="PROSITE" id="PS50893">
    <property type="entry name" value="ABC_TRANSPORTER_2"/>
    <property type="match status" value="2"/>
</dbReference>
<feature type="compositionally biased region" description="Low complexity" evidence="7">
    <location>
        <begin position="10"/>
        <end position="22"/>
    </location>
</feature>
<dbReference type="Proteomes" id="UP000234462">
    <property type="component" value="Unassembled WGS sequence"/>
</dbReference>
<dbReference type="GO" id="GO:0034775">
    <property type="term" value="P:glutathione transmembrane transport"/>
    <property type="evidence" value="ECO:0007669"/>
    <property type="project" value="InterPro"/>
</dbReference>
<dbReference type="Gene3D" id="1.20.1560.10">
    <property type="entry name" value="ABC transporter type 1, transmembrane domain"/>
    <property type="match status" value="2"/>
</dbReference>
<evidence type="ECO:0000256" key="8">
    <source>
        <dbReference type="SAM" id="Phobius"/>
    </source>
</evidence>
<dbReference type="NCBIfam" id="TIGR02868">
    <property type="entry name" value="CydC"/>
    <property type="match status" value="1"/>
</dbReference>
<keyword evidence="3" id="KW-0547">Nucleotide-binding</keyword>
<feature type="transmembrane region" description="Helical" evidence="8">
    <location>
        <begin position="77"/>
        <end position="97"/>
    </location>
</feature>
<evidence type="ECO:0000256" key="1">
    <source>
        <dbReference type="ARBA" id="ARBA00004651"/>
    </source>
</evidence>
<keyword evidence="6 8" id="KW-0472">Membrane</keyword>
<evidence type="ECO:0000256" key="5">
    <source>
        <dbReference type="ARBA" id="ARBA00022989"/>
    </source>
</evidence>
<feature type="transmembrane region" description="Helical" evidence="8">
    <location>
        <begin position="150"/>
        <end position="170"/>
    </location>
</feature>
<evidence type="ECO:0000256" key="7">
    <source>
        <dbReference type="SAM" id="MobiDB-lite"/>
    </source>
</evidence>
<feature type="domain" description="ABC transmembrane type-1" evidence="10">
    <location>
        <begin position="41"/>
        <end position="322"/>
    </location>
</feature>
<dbReference type="GO" id="GO:0005524">
    <property type="term" value="F:ATP binding"/>
    <property type="evidence" value="ECO:0007669"/>
    <property type="project" value="UniProtKB-KW"/>
</dbReference>
<dbReference type="PROSITE" id="PS00211">
    <property type="entry name" value="ABC_TRANSPORTER_1"/>
    <property type="match status" value="1"/>
</dbReference>
<dbReference type="SUPFAM" id="SSF90123">
    <property type="entry name" value="ABC transporter transmembrane region"/>
    <property type="match status" value="2"/>
</dbReference>
<evidence type="ECO:0000256" key="2">
    <source>
        <dbReference type="ARBA" id="ARBA00022692"/>
    </source>
</evidence>
<feature type="transmembrane region" description="Helical" evidence="8">
    <location>
        <begin position="678"/>
        <end position="698"/>
    </location>
</feature>
<dbReference type="PANTHER" id="PTHR24221">
    <property type="entry name" value="ATP-BINDING CASSETTE SUB-FAMILY B"/>
    <property type="match status" value="1"/>
</dbReference>
<evidence type="ECO:0000256" key="3">
    <source>
        <dbReference type="ARBA" id="ARBA00022741"/>
    </source>
</evidence>
<dbReference type="EMBL" id="FXZM01000010">
    <property type="protein sequence ID" value="SMY12587.1"/>
    <property type="molecule type" value="Genomic_DNA"/>
</dbReference>